<organism evidence="1">
    <name type="scientific">Arundo donax</name>
    <name type="common">Giant reed</name>
    <name type="synonym">Donax arundinaceus</name>
    <dbReference type="NCBI Taxonomy" id="35708"/>
    <lineage>
        <taxon>Eukaryota</taxon>
        <taxon>Viridiplantae</taxon>
        <taxon>Streptophyta</taxon>
        <taxon>Embryophyta</taxon>
        <taxon>Tracheophyta</taxon>
        <taxon>Spermatophyta</taxon>
        <taxon>Magnoliopsida</taxon>
        <taxon>Liliopsida</taxon>
        <taxon>Poales</taxon>
        <taxon>Poaceae</taxon>
        <taxon>PACMAD clade</taxon>
        <taxon>Arundinoideae</taxon>
        <taxon>Arundineae</taxon>
        <taxon>Arundo</taxon>
    </lineage>
</organism>
<protein>
    <submittedName>
        <fullName evidence="1">Uncharacterized protein</fullName>
    </submittedName>
</protein>
<name>A0A0A9BCA8_ARUDO</name>
<reference evidence="1" key="2">
    <citation type="journal article" date="2015" name="Data Brief">
        <title>Shoot transcriptome of the giant reed, Arundo donax.</title>
        <authorList>
            <person name="Barrero R.A."/>
            <person name="Guerrero F.D."/>
            <person name="Moolhuijzen P."/>
            <person name="Goolsby J.A."/>
            <person name="Tidwell J."/>
            <person name="Bellgard S.E."/>
            <person name="Bellgard M.I."/>
        </authorList>
    </citation>
    <scope>NUCLEOTIDE SEQUENCE</scope>
    <source>
        <tissue evidence="1">Shoot tissue taken approximately 20 cm above the soil surface</tissue>
    </source>
</reference>
<evidence type="ECO:0000313" key="1">
    <source>
        <dbReference type="EMBL" id="JAD59793.1"/>
    </source>
</evidence>
<sequence>MVKVYFKRLSQILIHPIKRNGGSTNQGKRGNTKGRAVCSCSRLGLAV</sequence>
<dbReference type="EMBL" id="GBRH01238102">
    <property type="protein sequence ID" value="JAD59793.1"/>
    <property type="molecule type" value="Transcribed_RNA"/>
</dbReference>
<accession>A0A0A9BCA8</accession>
<dbReference type="AlphaFoldDB" id="A0A0A9BCA8"/>
<proteinExistence type="predicted"/>
<reference evidence="1" key="1">
    <citation type="submission" date="2014-09" db="EMBL/GenBank/DDBJ databases">
        <authorList>
            <person name="Magalhaes I.L.F."/>
            <person name="Oliveira U."/>
            <person name="Santos F.R."/>
            <person name="Vidigal T.H.D.A."/>
            <person name="Brescovit A.D."/>
            <person name="Santos A.J."/>
        </authorList>
    </citation>
    <scope>NUCLEOTIDE SEQUENCE</scope>
    <source>
        <tissue evidence="1">Shoot tissue taken approximately 20 cm above the soil surface</tissue>
    </source>
</reference>